<dbReference type="NCBIfam" id="TIGR00567">
    <property type="entry name" value="3mg"/>
    <property type="match status" value="1"/>
</dbReference>
<organism evidence="7 8">
    <name type="scientific">Xylophilus rhododendri</name>
    <dbReference type="NCBI Taxonomy" id="2697032"/>
    <lineage>
        <taxon>Bacteria</taxon>
        <taxon>Pseudomonadati</taxon>
        <taxon>Pseudomonadota</taxon>
        <taxon>Betaproteobacteria</taxon>
        <taxon>Burkholderiales</taxon>
        <taxon>Xylophilus</taxon>
    </lineage>
</organism>
<reference evidence="7 8" key="1">
    <citation type="submission" date="2020-01" db="EMBL/GenBank/DDBJ databases">
        <title>Genome sequencing of strain KACC 21265.</title>
        <authorList>
            <person name="Heo J."/>
            <person name="Kim S.-J."/>
            <person name="Kim J.-S."/>
            <person name="Hong S.-B."/>
            <person name="Kwon S.-W."/>
        </authorList>
    </citation>
    <scope>NUCLEOTIDE SEQUENCE [LARGE SCALE GENOMIC DNA]</scope>
    <source>
        <strain evidence="7 8">KACC 21265</strain>
    </source>
</reference>
<dbReference type="AlphaFoldDB" id="A0A857JFV3"/>
<proteinExistence type="inferred from homology"/>
<accession>A0A857JFV3</accession>
<gene>
    <name evidence="7" type="ORF">GT347_13875</name>
</gene>
<dbReference type="GO" id="GO:0003905">
    <property type="term" value="F:alkylbase DNA N-glycosylase activity"/>
    <property type="evidence" value="ECO:0007669"/>
    <property type="project" value="InterPro"/>
</dbReference>
<dbReference type="KEGG" id="xyk:GT347_13875"/>
<dbReference type="GO" id="GO:0006284">
    <property type="term" value="P:base-excision repair"/>
    <property type="evidence" value="ECO:0007669"/>
    <property type="project" value="InterPro"/>
</dbReference>
<feature type="compositionally biased region" description="Low complexity" evidence="6">
    <location>
        <begin position="107"/>
        <end position="121"/>
    </location>
</feature>
<dbReference type="Gene3D" id="3.10.300.10">
    <property type="entry name" value="Methylpurine-DNA glycosylase (MPG)"/>
    <property type="match status" value="1"/>
</dbReference>
<evidence type="ECO:0000256" key="6">
    <source>
        <dbReference type="SAM" id="MobiDB-lite"/>
    </source>
</evidence>
<dbReference type="GO" id="GO:0003677">
    <property type="term" value="F:DNA binding"/>
    <property type="evidence" value="ECO:0007669"/>
    <property type="project" value="InterPro"/>
</dbReference>
<feature type="compositionally biased region" description="Basic residues" evidence="6">
    <location>
        <begin position="40"/>
        <end position="60"/>
    </location>
</feature>
<dbReference type="InterPro" id="IPR003180">
    <property type="entry name" value="MPG"/>
</dbReference>
<dbReference type="SUPFAM" id="SSF50486">
    <property type="entry name" value="FMT C-terminal domain-like"/>
    <property type="match status" value="1"/>
</dbReference>
<dbReference type="Proteomes" id="UP000464787">
    <property type="component" value="Chromosome"/>
</dbReference>
<evidence type="ECO:0000256" key="1">
    <source>
        <dbReference type="ARBA" id="ARBA00009232"/>
    </source>
</evidence>
<feature type="compositionally biased region" description="Low complexity" evidence="6">
    <location>
        <begin position="136"/>
        <end position="145"/>
    </location>
</feature>
<protein>
    <recommendedName>
        <fullName evidence="5">Putative 3-methyladenine DNA glycosylase</fullName>
        <ecNumber evidence="5">3.2.2.-</ecNumber>
    </recommendedName>
</protein>
<dbReference type="NCBIfam" id="NF002003">
    <property type="entry name" value="PRK00802.1-3"/>
    <property type="match status" value="1"/>
</dbReference>
<dbReference type="CDD" id="cd00540">
    <property type="entry name" value="AAG"/>
    <property type="match status" value="1"/>
</dbReference>
<comment type="similarity">
    <text evidence="1 5">Belongs to the DNA glycosylase MPG family.</text>
</comment>
<dbReference type="PANTHER" id="PTHR10429:SF0">
    <property type="entry name" value="DNA-3-METHYLADENINE GLYCOSYLASE"/>
    <property type="match status" value="1"/>
</dbReference>
<feature type="compositionally biased region" description="Basic residues" evidence="6">
    <location>
        <begin position="223"/>
        <end position="254"/>
    </location>
</feature>
<feature type="region of interest" description="Disordered" evidence="6">
    <location>
        <begin position="35"/>
        <end position="121"/>
    </location>
</feature>
<dbReference type="PANTHER" id="PTHR10429">
    <property type="entry name" value="DNA-3-METHYLADENINE GLYCOSYLASE"/>
    <property type="match status" value="1"/>
</dbReference>
<name>A0A857JFV3_9BURK</name>
<feature type="compositionally biased region" description="Basic residues" evidence="6">
    <location>
        <begin position="187"/>
        <end position="214"/>
    </location>
</feature>
<evidence type="ECO:0000256" key="5">
    <source>
        <dbReference type="HAMAP-Rule" id="MF_00527"/>
    </source>
</evidence>
<evidence type="ECO:0000256" key="4">
    <source>
        <dbReference type="ARBA" id="ARBA00023204"/>
    </source>
</evidence>
<sequence>MVVSRLLAKIERNSIYDAVRPAKYRLSPRFQSVFRLHAQTPRRPRASRPERRRGRHRHAGPRPFAAGLLQRRPAGAEPGRTRRPQPHQQEHGAAHAGLAGPCPPGAAPARWPLDGGRRGGAAAPGVRRLLLAGRRGDAGAAGAGRCHPRKRRLLRASRRAAPVPLPHRFAPAGARQPEARRPAAPGPRRRRPHPAGLRRRQRRRCGDRRTHPARAGRGADRRPHSRAGRPGRAGLRRRWRPGRRRHPDHAHRTPGPRPCRAGAGRRPRHHQEPGRALSRSGAGRVIAGVDFDRPAEIVAAALIGVTLLVDGVGGRIVETEAYDRDDAASHSHAGPTERNRAMFGPPGHAYVYRSYGIHWCLNVVCREAGHGAGVLIRAIEPTQGLDRMRERRGLEDIRLFCAGPGRIGQALAIDRRLDGLALDAPPFELLPRRHDEQVVLLTGPRIGISRAIDMPWRFGEAGSRYLSRPFRAA</sequence>
<dbReference type="Pfam" id="PF02245">
    <property type="entry name" value="Pur_DNA_glyco"/>
    <property type="match status" value="1"/>
</dbReference>
<keyword evidence="7" id="KW-0326">Glycosidase</keyword>
<evidence type="ECO:0000313" key="7">
    <source>
        <dbReference type="EMBL" id="QHJ01546.1"/>
    </source>
</evidence>
<dbReference type="InterPro" id="IPR036995">
    <property type="entry name" value="MPG_sf"/>
</dbReference>
<keyword evidence="2 5" id="KW-0227">DNA damage</keyword>
<evidence type="ECO:0000313" key="8">
    <source>
        <dbReference type="Proteomes" id="UP000464787"/>
    </source>
</evidence>
<dbReference type="EC" id="3.2.2.-" evidence="5"/>
<feature type="compositionally biased region" description="Basic residues" evidence="6">
    <location>
        <begin position="146"/>
        <end position="158"/>
    </location>
</feature>
<keyword evidence="3 5" id="KW-0378">Hydrolase</keyword>
<feature type="region of interest" description="Disordered" evidence="6">
    <location>
        <begin position="136"/>
        <end position="279"/>
    </location>
</feature>
<dbReference type="InterPro" id="IPR011034">
    <property type="entry name" value="Formyl_transferase-like_C_sf"/>
</dbReference>
<evidence type="ECO:0000256" key="3">
    <source>
        <dbReference type="ARBA" id="ARBA00022801"/>
    </source>
</evidence>
<evidence type="ECO:0000256" key="2">
    <source>
        <dbReference type="ARBA" id="ARBA00022763"/>
    </source>
</evidence>
<keyword evidence="8" id="KW-1185">Reference proteome</keyword>
<dbReference type="EMBL" id="CP047650">
    <property type="protein sequence ID" value="QHJ01546.1"/>
    <property type="molecule type" value="Genomic_DNA"/>
</dbReference>
<dbReference type="HAMAP" id="MF_00527">
    <property type="entry name" value="3MGH"/>
    <property type="match status" value="1"/>
</dbReference>
<keyword evidence="4 5" id="KW-0234">DNA repair</keyword>